<protein>
    <submittedName>
        <fullName evidence="3">Glycosyltransferase family 2 protein</fullName>
        <ecNumber evidence="3">2.4.-.-</ecNumber>
    </submittedName>
</protein>
<keyword evidence="4" id="KW-1185">Reference proteome</keyword>
<dbReference type="Gene3D" id="3.90.550.10">
    <property type="entry name" value="Spore Coat Polysaccharide Biosynthesis Protein SpsA, Chain A"/>
    <property type="match status" value="1"/>
</dbReference>
<keyword evidence="1" id="KW-0472">Membrane</keyword>
<dbReference type="InterPro" id="IPR029044">
    <property type="entry name" value="Nucleotide-diphossugar_trans"/>
</dbReference>
<dbReference type="Proteomes" id="UP001333818">
    <property type="component" value="Unassembled WGS sequence"/>
</dbReference>
<accession>A0AAW9PV80</accession>
<keyword evidence="3" id="KW-0808">Transferase</keyword>
<dbReference type="GO" id="GO:0016757">
    <property type="term" value="F:glycosyltransferase activity"/>
    <property type="evidence" value="ECO:0007669"/>
    <property type="project" value="UniProtKB-KW"/>
</dbReference>
<dbReference type="EC" id="2.4.-.-" evidence="3"/>
<comment type="caution">
    <text evidence="3">The sequence shown here is derived from an EMBL/GenBank/DDBJ whole genome shotgun (WGS) entry which is preliminary data.</text>
</comment>
<evidence type="ECO:0000259" key="2">
    <source>
        <dbReference type="Pfam" id="PF00535"/>
    </source>
</evidence>
<dbReference type="Pfam" id="PF00535">
    <property type="entry name" value="Glycos_transf_2"/>
    <property type="match status" value="1"/>
</dbReference>
<dbReference type="CDD" id="cd02511">
    <property type="entry name" value="Beta4Glucosyltransferase"/>
    <property type="match status" value="1"/>
</dbReference>
<keyword evidence="3" id="KW-0328">Glycosyltransferase</keyword>
<dbReference type="AlphaFoldDB" id="A0AAW9PV80"/>
<reference evidence="3" key="1">
    <citation type="submission" date="2024-01" db="EMBL/GenBank/DDBJ databases">
        <title>Bank of Algae and Cyanobacteria of the Azores (BACA) strain genomes.</title>
        <authorList>
            <person name="Luz R."/>
            <person name="Cordeiro R."/>
            <person name="Fonseca A."/>
            <person name="Goncalves V."/>
        </authorList>
    </citation>
    <scope>NUCLEOTIDE SEQUENCE</scope>
    <source>
        <strain evidence="3">BACA0141</strain>
    </source>
</reference>
<keyword evidence="1" id="KW-1133">Transmembrane helix</keyword>
<evidence type="ECO:0000256" key="1">
    <source>
        <dbReference type="SAM" id="Phobius"/>
    </source>
</evidence>
<dbReference type="EMBL" id="JAZBJZ010000069">
    <property type="protein sequence ID" value="MEE3718227.1"/>
    <property type="molecule type" value="Genomic_DNA"/>
</dbReference>
<evidence type="ECO:0000313" key="4">
    <source>
        <dbReference type="Proteomes" id="UP001333818"/>
    </source>
</evidence>
<dbReference type="PANTHER" id="PTHR43630:SF2">
    <property type="entry name" value="GLYCOSYLTRANSFERASE"/>
    <property type="match status" value="1"/>
</dbReference>
<gene>
    <name evidence="3" type="ORF">V2H45_15925</name>
</gene>
<proteinExistence type="predicted"/>
<feature type="transmembrane region" description="Helical" evidence="1">
    <location>
        <begin position="206"/>
        <end position="224"/>
    </location>
</feature>
<keyword evidence="1" id="KW-0812">Transmembrane</keyword>
<dbReference type="RefSeq" id="WP_330484660.1">
    <property type="nucleotide sequence ID" value="NZ_JAZBJZ010000069.1"/>
</dbReference>
<feature type="domain" description="Glycosyltransferase 2-like" evidence="2">
    <location>
        <begin position="9"/>
        <end position="126"/>
    </location>
</feature>
<organism evidence="3 4">
    <name type="scientific">Tumidithrix elongata BACA0141</name>
    <dbReference type="NCBI Taxonomy" id="2716417"/>
    <lineage>
        <taxon>Bacteria</taxon>
        <taxon>Bacillati</taxon>
        <taxon>Cyanobacteriota</taxon>
        <taxon>Cyanophyceae</taxon>
        <taxon>Pseudanabaenales</taxon>
        <taxon>Pseudanabaenaceae</taxon>
        <taxon>Tumidithrix</taxon>
        <taxon>Tumidithrix elongata</taxon>
    </lineage>
</organism>
<dbReference type="PANTHER" id="PTHR43630">
    <property type="entry name" value="POLY-BETA-1,6-N-ACETYL-D-GLUCOSAMINE SYNTHASE"/>
    <property type="match status" value="1"/>
</dbReference>
<dbReference type="SUPFAM" id="SSF53448">
    <property type="entry name" value="Nucleotide-diphospho-sugar transferases"/>
    <property type="match status" value="1"/>
</dbReference>
<name>A0AAW9PV80_9CYAN</name>
<evidence type="ECO:0000313" key="3">
    <source>
        <dbReference type="EMBL" id="MEE3718227.1"/>
    </source>
</evidence>
<dbReference type="InterPro" id="IPR001173">
    <property type="entry name" value="Glyco_trans_2-like"/>
</dbReference>
<sequence length="261" mass="30424">MIETITPLILTYNEEANIQRVLQRLTWAKQILVLDSFSDDRTLAIAATFPQVSILQRRFDCAANQCNYGLEQIQSEWVLSLDADYVLSDALIQEIQTLVDSPLVDAYQVNFKYCVQGKMLRGTLLPTRTVLYRRAKASYYTDGHTQRVRIEGTSAMLKGVIYHDDRKSLSRWLQSQDRYMILEAKKLLSTDDRDLSWSDRLRKRKIFAPFLVFFYCLLLKGGILDGWAGWHYAFQRTIAELWLAIYLIDLEKLIDSPYEEQ</sequence>